<keyword evidence="9" id="KW-1185">Reference proteome</keyword>
<proteinExistence type="inferred from homology"/>
<dbReference type="HOGENOM" id="CLU_1888451_0_0_1"/>
<dbReference type="KEGG" id="tad:TRIADDRAFT_51931"/>
<evidence type="ECO:0000313" key="8">
    <source>
        <dbReference type="EMBL" id="EDV28728.1"/>
    </source>
</evidence>
<dbReference type="InParanoid" id="B3RL98"/>
<comment type="similarity">
    <text evidence="2">Belongs to the Mediator complex subunit 29 family.</text>
</comment>
<dbReference type="CTD" id="6749924"/>
<name>B3RL98_TRIAD</name>
<evidence type="ECO:0000256" key="7">
    <source>
        <dbReference type="ARBA" id="ARBA00031963"/>
    </source>
</evidence>
<dbReference type="InterPro" id="IPR021018">
    <property type="entry name" value="Mediator_Med29_met"/>
</dbReference>
<sequence length="135" mass="15415">MSQEANTNLSEKTQKMQELIFNVMRLISFSLQKYVNMATSSSTELPNPAAVHSSLMNFSKQLDIALTRFYSACDQLEINVKLRIEEIKYKSIVGEILSNAVTNNTTYSQDYVDEIKSHVDCVNRLHELLSDFVKN</sequence>
<keyword evidence="4" id="KW-0805">Transcription regulation</keyword>
<evidence type="ECO:0000256" key="2">
    <source>
        <dbReference type="ARBA" id="ARBA00009851"/>
    </source>
</evidence>
<evidence type="ECO:0000313" key="9">
    <source>
        <dbReference type="Proteomes" id="UP000009022"/>
    </source>
</evidence>
<comment type="subcellular location">
    <subcellularLocation>
        <location evidence="1">Nucleus</location>
    </subcellularLocation>
</comment>
<reference evidence="8 9" key="1">
    <citation type="journal article" date="2008" name="Nature">
        <title>The Trichoplax genome and the nature of placozoans.</title>
        <authorList>
            <person name="Srivastava M."/>
            <person name="Begovic E."/>
            <person name="Chapman J."/>
            <person name="Putnam N.H."/>
            <person name="Hellsten U."/>
            <person name="Kawashima T."/>
            <person name="Kuo A."/>
            <person name="Mitros T."/>
            <person name="Salamov A."/>
            <person name="Carpenter M.L."/>
            <person name="Signorovitch A.Y."/>
            <person name="Moreno M.A."/>
            <person name="Kamm K."/>
            <person name="Grimwood J."/>
            <person name="Schmutz J."/>
            <person name="Shapiro H."/>
            <person name="Grigoriev I.V."/>
            <person name="Buss L.W."/>
            <person name="Schierwater B."/>
            <person name="Dellaporta S.L."/>
            <person name="Rokhsar D.S."/>
        </authorList>
    </citation>
    <scope>NUCLEOTIDE SEQUENCE [LARGE SCALE GENOMIC DNA]</scope>
    <source>
        <strain evidence="8 9">Grell-BS-1999</strain>
    </source>
</reference>
<dbReference type="RefSeq" id="XP_002107930.1">
    <property type="nucleotide sequence ID" value="XM_002107894.1"/>
</dbReference>
<gene>
    <name evidence="8" type="ORF">TRIADDRAFT_51931</name>
</gene>
<dbReference type="Proteomes" id="UP000009022">
    <property type="component" value="Unassembled WGS sequence"/>
</dbReference>
<evidence type="ECO:0000256" key="4">
    <source>
        <dbReference type="ARBA" id="ARBA00023015"/>
    </source>
</evidence>
<protein>
    <recommendedName>
        <fullName evidence="3">Mediator of RNA polymerase II transcription subunit 29</fullName>
    </recommendedName>
    <alternativeName>
        <fullName evidence="7">Mediator complex subunit 29</fullName>
    </alternativeName>
</protein>
<dbReference type="GO" id="GO:0016592">
    <property type="term" value="C:mediator complex"/>
    <property type="evidence" value="ECO:0007669"/>
    <property type="project" value="InterPro"/>
</dbReference>
<accession>B3RL98</accession>
<organism evidence="8 9">
    <name type="scientific">Trichoplax adhaerens</name>
    <name type="common">Trichoplax reptans</name>
    <dbReference type="NCBI Taxonomy" id="10228"/>
    <lineage>
        <taxon>Eukaryota</taxon>
        <taxon>Metazoa</taxon>
        <taxon>Placozoa</taxon>
        <taxon>Uniplacotomia</taxon>
        <taxon>Trichoplacea</taxon>
        <taxon>Trichoplacidae</taxon>
        <taxon>Trichoplax</taxon>
    </lineage>
</organism>
<evidence type="ECO:0000256" key="5">
    <source>
        <dbReference type="ARBA" id="ARBA00023163"/>
    </source>
</evidence>
<keyword evidence="5" id="KW-0804">Transcription</keyword>
<dbReference type="GeneID" id="6749924"/>
<evidence type="ECO:0000256" key="3">
    <source>
        <dbReference type="ARBA" id="ARBA00019684"/>
    </source>
</evidence>
<dbReference type="EMBL" id="DS985241">
    <property type="protein sequence ID" value="EDV28728.1"/>
    <property type="molecule type" value="Genomic_DNA"/>
</dbReference>
<dbReference type="AlphaFoldDB" id="B3RL98"/>
<keyword evidence="6" id="KW-0539">Nucleus</keyword>
<dbReference type="Pfam" id="PF11568">
    <property type="entry name" value="Med29"/>
    <property type="match status" value="1"/>
</dbReference>
<evidence type="ECO:0000256" key="1">
    <source>
        <dbReference type="ARBA" id="ARBA00004123"/>
    </source>
</evidence>
<evidence type="ECO:0000256" key="6">
    <source>
        <dbReference type="ARBA" id="ARBA00023242"/>
    </source>
</evidence>